<reference evidence="2" key="1">
    <citation type="submission" date="2017-01" db="EMBL/GenBank/DDBJ databases">
        <title>Genome Analysis of Deinococcus marmoris KOPRI26562.</title>
        <authorList>
            <person name="Kim J.H."/>
            <person name="Oh H.-M."/>
        </authorList>
    </citation>
    <scope>NUCLEOTIDE SEQUENCE [LARGE SCALE GENOMIC DNA]</scope>
    <source>
        <strain evidence="2">PAMC 26633</strain>
    </source>
</reference>
<sequence>MPATHSIALSQSDMNQGQLRLPFFIVERFRIPVFVFRH</sequence>
<evidence type="ECO:0000313" key="1">
    <source>
        <dbReference type="EMBL" id="OXC80178.1"/>
    </source>
</evidence>
<accession>A0A226XBG8</accession>
<dbReference type="AlphaFoldDB" id="A0A226XBG8"/>
<name>A0A226XBG8_CABSO</name>
<dbReference type="Proteomes" id="UP000214720">
    <property type="component" value="Unassembled WGS sequence"/>
</dbReference>
<gene>
    <name evidence="1" type="ORF">BSU04_02875</name>
</gene>
<dbReference type="EMBL" id="MTHB01000023">
    <property type="protein sequence ID" value="OXC80178.1"/>
    <property type="molecule type" value="Genomic_DNA"/>
</dbReference>
<evidence type="ECO:0000313" key="2">
    <source>
        <dbReference type="Proteomes" id="UP000214720"/>
    </source>
</evidence>
<organism evidence="1 2">
    <name type="scientific">Caballeronia sordidicola</name>
    <name type="common">Burkholderia sordidicola</name>
    <dbReference type="NCBI Taxonomy" id="196367"/>
    <lineage>
        <taxon>Bacteria</taxon>
        <taxon>Pseudomonadati</taxon>
        <taxon>Pseudomonadota</taxon>
        <taxon>Betaproteobacteria</taxon>
        <taxon>Burkholderiales</taxon>
        <taxon>Burkholderiaceae</taxon>
        <taxon>Caballeronia</taxon>
    </lineage>
</organism>
<proteinExistence type="predicted"/>
<protein>
    <submittedName>
        <fullName evidence="1">Uncharacterized protein</fullName>
    </submittedName>
</protein>
<comment type="caution">
    <text evidence="1">The sequence shown here is derived from an EMBL/GenBank/DDBJ whole genome shotgun (WGS) entry which is preliminary data.</text>
</comment>